<feature type="region of interest" description="Disordered" evidence="1">
    <location>
        <begin position="79"/>
        <end position="103"/>
    </location>
</feature>
<evidence type="ECO:0000256" key="1">
    <source>
        <dbReference type="SAM" id="MobiDB-lite"/>
    </source>
</evidence>
<name>A0A9Q0GLC5_9MAGN</name>
<feature type="compositionally biased region" description="Polar residues" evidence="1">
    <location>
        <begin position="85"/>
        <end position="100"/>
    </location>
</feature>
<sequence>MLLDFTNDLFKHVVLAVPGVFSHNSSRVPLQIHGFYSEWDPADGVLPLTSIAKNNEINEAIVGFTHAPVEGSVTCQTRQEKGKSITPNQNPTVSTPNTLNDGGRVEGVSLAPNGVHDVGDGPRVDSCKSQVEQQNMCFDLGNSNSDPKDPVINSSCAITFTTIGVSLPLDSATEGIPFMPGHGVPLDHTDPISRGKLKFFSWVLFWCDAHAFVSPQPSFSQFLTVVQGTSGCSVVSTGQMGFVEVSFSDLSTIDRLLKEPFSEVRPRRGRSGKRGGAGKNVSQ</sequence>
<gene>
    <name evidence="2" type="ORF">NE237_008310</name>
</gene>
<protein>
    <submittedName>
        <fullName evidence="2">Uncharacterized protein</fullName>
    </submittedName>
</protein>
<dbReference type="Proteomes" id="UP001141806">
    <property type="component" value="Unassembled WGS sequence"/>
</dbReference>
<reference evidence="2" key="1">
    <citation type="journal article" date="2023" name="Plant J.">
        <title>The genome of the king protea, Protea cynaroides.</title>
        <authorList>
            <person name="Chang J."/>
            <person name="Duong T.A."/>
            <person name="Schoeman C."/>
            <person name="Ma X."/>
            <person name="Roodt D."/>
            <person name="Barker N."/>
            <person name="Li Z."/>
            <person name="Van de Peer Y."/>
            <person name="Mizrachi E."/>
        </authorList>
    </citation>
    <scope>NUCLEOTIDE SEQUENCE</scope>
    <source>
        <tissue evidence="2">Young leaves</tissue>
    </source>
</reference>
<keyword evidence="3" id="KW-1185">Reference proteome</keyword>
<proteinExistence type="predicted"/>
<accession>A0A9Q0GLC5</accession>
<feature type="compositionally biased region" description="Gly residues" evidence="1">
    <location>
        <begin position="274"/>
        <end position="283"/>
    </location>
</feature>
<comment type="caution">
    <text evidence="2">The sequence shown here is derived from an EMBL/GenBank/DDBJ whole genome shotgun (WGS) entry which is preliminary data.</text>
</comment>
<organism evidence="2 3">
    <name type="scientific">Protea cynaroides</name>
    <dbReference type="NCBI Taxonomy" id="273540"/>
    <lineage>
        <taxon>Eukaryota</taxon>
        <taxon>Viridiplantae</taxon>
        <taxon>Streptophyta</taxon>
        <taxon>Embryophyta</taxon>
        <taxon>Tracheophyta</taxon>
        <taxon>Spermatophyta</taxon>
        <taxon>Magnoliopsida</taxon>
        <taxon>Proteales</taxon>
        <taxon>Proteaceae</taxon>
        <taxon>Protea</taxon>
    </lineage>
</organism>
<feature type="region of interest" description="Disordered" evidence="1">
    <location>
        <begin position="264"/>
        <end position="283"/>
    </location>
</feature>
<evidence type="ECO:0000313" key="3">
    <source>
        <dbReference type="Proteomes" id="UP001141806"/>
    </source>
</evidence>
<dbReference type="AlphaFoldDB" id="A0A9Q0GLC5"/>
<dbReference type="EMBL" id="JAMYWD010001573">
    <property type="protein sequence ID" value="KAJ4942651.1"/>
    <property type="molecule type" value="Genomic_DNA"/>
</dbReference>
<evidence type="ECO:0000313" key="2">
    <source>
        <dbReference type="EMBL" id="KAJ4942651.1"/>
    </source>
</evidence>